<keyword evidence="2" id="KW-0067">ATP-binding</keyword>
<dbReference type="InterPro" id="IPR041222">
    <property type="entry name" value="PriA_3primeBD"/>
</dbReference>
<feature type="compositionally biased region" description="Low complexity" evidence="4">
    <location>
        <begin position="378"/>
        <end position="391"/>
    </location>
</feature>
<evidence type="ECO:0000256" key="1">
    <source>
        <dbReference type="ARBA" id="ARBA00022741"/>
    </source>
</evidence>
<name>A0ABQ6JW34_9MICO</name>
<evidence type="ECO:0000313" key="7">
    <source>
        <dbReference type="Proteomes" id="UP001157069"/>
    </source>
</evidence>
<dbReference type="Pfam" id="PF17764">
    <property type="entry name" value="PriA_3primeBD"/>
    <property type="match status" value="1"/>
</dbReference>
<evidence type="ECO:0000259" key="5">
    <source>
        <dbReference type="Pfam" id="PF17764"/>
    </source>
</evidence>
<dbReference type="Gene3D" id="3.40.50.300">
    <property type="entry name" value="P-loop containing nucleotide triphosphate hydrolases"/>
    <property type="match status" value="1"/>
</dbReference>
<dbReference type="PANTHER" id="PTHR30580">
    <property type="entry name" value="PRIMOSOMAL PROTEIN N"/>
    <property type="match status" value="1"/>
</dbReference>
<sequence>MSTPTIARVVLDTPLPQLDRLLDYRIPEGMEGVVPGVRVMAPLRSANRMTQGFVVELTDEQEHPGPLSDLDSVVSAAEVLRPEVWRLARAVADRAAGSAIDVLRLAIPKRQVRVEKSWLTARASGTAALAPLAGEPVAVAGYRESDVTALLSGGRVALSVDPGVVAAGESWVGRWAMTLAQLAARTVIAGASAILVVPDHRDAHQLEAALGTLLPAERLVRFDSAQPDADRYRGMLRAMGDDPVVVLGNRSAVYAPAAKLGLLAVWNDGDPLLSEPLTPYVHARDAALVRQEQQGGALVFAGHTRTTDVQRLVEVGWLTELAPSARVASRSCRPHAPRVLPPTTTPGSRASRGARRRPRRRRDRCSCRSRAPVTRPGSAAPSAAPRPVVAPARDRCSCSAHPRHRRASGAVARSAPSAARNAARRASRAWAPAPRARQRSWGAPSRASASSSRMASAACSRSTNDPRSWWRPAGPSRSRRAAIARCCCSTASG</sequence>
<dbReference type="InterPro" id="IPR042115">
    <property type="entry name" value="PriA_3primeBD_sf"/>
</dbReference>
<dbReference type="InterPro" id="IPR027417">
    <property type="entry name" value="P-loop_NTPase"/>
</dbReference>
<evidence type="ECO:0000256" key="3">
    <source>
        <dbReference type="ARBA" id="ARBA00023125"/>
    </source>
</evidence>
<accession>A0ABQ6JW34</accession>
<protein>
    <recommendedName>
        <fullName evidence="5">Primosomal protein N' 3' DNA-binding domain-containing protein</fullName>
    </recommendedName>
</protein>
<dbReference type="Gene3D" id="3.40.1440.60">
    <property type="entry name" value="PriA, 3(prime) DNA-binding domain"/>
    <property type="match status" value="1"/>
</dbReference>
<feature type="compositionally biased region" description="Low complexity" evidence="4">
    <location>
        <begin position="408"/>
        <end position="421"/>
    </location>
</feature>
<gene>
    <name evidence="6" type="ORF">GCM10025869_30490</name>
</gene>
<keyword evidence="3" id="KW-0238">DNA-binding</keyword>
<reference evidence="7" key="1">
    <citation type="journal article" date="2019" name="Int. J. Syst. Evol. Microbiol.">
        <title>The Global Catalogue of Microorganisms (GCM) 10K type strain sequencing project: providing services to taxonomists for standard genome sequencing and annotation.</title>
        <authorList>
            <consortium name="The Broad Institute Genomics Platform"/>
            <consortium name="The Broad Institute Genome Sequencing Center for Infectious Disease"/>
            <person name="Wu L."/>
            <person name="Ma J."/>
        </authorList>
    </citation>
    <scope>NUCLEOTIDE SEQUENCE [LARGE SCALE GENOMIC DNA]</scope>
    <source>
        <strain evidence="7">NBRC 108755</strain>
    </source>
</reference>
<keyword evidence="1" id="KW-0547">Nucleotide-binding</keyword>
<dbReference type="Proteomes" id="UP001157069">
    <property type="component" value="Unassembled WGS sequence"/>
</dbReference>
<dbReference type="RefSeq" id="WP_284301273.1">
    <property type="nucleotide sequence ID" value="NZ_BSVA01000001.1"/>
</dbReference>
<organism evidence="6 7">
    <name type="scientific">Homoserinibacter gongjuensis</name>
    <dbReference type="NCBI Taxonomy" id="1162968"/>
    <lineage>
        <taxon>Bacteria</taxon>
        <taxon>Bacillati</taxon>
        <taxon>Actinomycetota</taxon>
        <taxon>Actinomycetes</taxon>
        <taxon>Micrococcales</taxon>
        <taxon>Microbacteriaceae</taxon>
        <taxon>Homoserinibacter</taxon>
    </lineage>
</organism>
<proteinExistence type="predicted"/>
<feature type="domain" description="Primosomal protein N' 3' DNA-binding" evidence="5">
    <location>
        <begin position="8"/>
        <end position="108"/>
    </location>
</feature>
<dbReference type="EMBL" id="BSVA01000001">
    <property type="protein sequence ID" value="GMA92520.1"/>
    <property type="molecule type" value="Genomic_DNA"/>
</dbReference>
<feature type="compositionally biased region" description="Basic residues" evidence="4">
    <location>
        <begin position="352"/>
        <end position="363"/>
    </location>
</feature>
<keyword evidence="7" id="KW-1185">Reference proteome</keyword>
<evidence type="ECO:0000256" key="2">
    <source>
        <dbReference type="ARBA" id="ARBA00022840"/>
    </source>
</evidence>
<evidence type="ECO:0000313" key="6">
    <source>
        <dbReference type="EMBL" id="GMA92520.1"/>
    </source>
</evidence>
<comment type="caution">
    <text evidence="6">The sequence shown here is derived from an EMBL/GenBank/DDBJ whole genome shotgun (WGS) entry which is preliminary data.</text>
</comment>
<feature type="compositionally biased region" description="Low complexity" evidence="4">
    <location>
        <begin position="428"/>
        <end position="476"/>
    </location>
</feature>
<feature type="region of interest" description="Disordered" evidence="4">
    <location>
        <begin position="326"/>
        <end position="479"/>
    </location>
</feature>
<evidence type="ECO:0000256" key="4">
    <source>
        <dbReference type="SAM" id="MobiDB-lite"/>
    </source>
</evidence>
<dbReference type="PANTHER" id="PTHR30580:SF0">
    <property type="entry name" value="PRIMOSOMAL PROTEIN N"/>
    <property type="match status" value="1"/>
</dbReference>